<gene>
    <name evidence="2" type="ORF">AVDCRST_MAG85-3764</name>
</gene>
<feature type="non-terminal residue" evidence="2">
    <location>
        <position position="1"/>
    </location>
</feature>
<dbReference type="AlphaFoldDB" id="A0A6J4TTQ1"/>
<feature type="non-terminal residue" evidence="2">
    <location>
        <position position="55"/>
    </location>
</feature>
<accession>A0A6J4TTQ1</accession>
<evidence type="ECO:0000256" key="1">
    <source>
        <dbReference type="SAM" id="MobiDB-lite"/>
    </source>
</evidence>
<evidence type="ECO:0000313" key="2">
    <source>
        <dbReference type="EMBL" id="CAA9532001.1"/>
    </source>
</evidence>
<feature type="compositionally biased region" description="Low complexity" evidence="1">
    <location>
        <begin position="44"/>
        <end position="55"/>
    </location>
</feature>
<feature type="compositionally biased region" description="Basic residues" evidence="1">
    <location>
        <begin position="1"/>
        <end position="15"/>
    </location>
</feature>
<feature type="region of interest" description="Disordered" evidence="1">
    <location>
        <begin position="1"/>
        <end position="55"/>
    </location>
</feature>
<protein>
    <submittedName>
        <fullName evidence="2">Uncharacterized protein</fullName>
    </submittedName>
</protein>
<name>A0A6J4TTQ1_9ACTN</name>
<organism evidence="2">
    <name type="scientific">uncultured Solirubrobacteraceae bacterium</name>
    <dbReference type="NCBI Taxonomy" id="1162706"/>
    <lineage>
        <taxon>Bacteria</taxon>
        <taxon>Bacillati</taxon>
        <taxon>Actinomycetota</taxon>
        <taxon>Thermoleophilia</taxon>
        <taxon>Solirubrobacterales</taxon>
        <taxon>Solirubrobacteraceae</taxon>
        <taxon>environmental samples</taxon>
    </lineage>
</organism>
<feature type="compositionally biased region" description="Basic residues" evidence="1">
    <location>
        <begin position="32"/>
        <end position="43"/>
    </location>
</feature>
<proteinExistence type="predicted"/>
<sequence length="55" mass="6124">AAPPRRPRPPLLRRLHGADAGGRALDRGLPQRARRHRGRRPLRGHGPSGRSPRQV</sequence>
<reference evidence="2" key="1">
    <citation type="submission" date="2020-02" db="EMBL/GenBank/DDBJ databases">
        <authorList>
            <person name="Meier V. D."/>
        </authorList>
    </citation>
    <scope>NUCLEOTIDE SEQUENCE</scope>
    <source>
        <strain evidence="2">AVDCRST_MAG85</strain>
    </source>
</reference>
<dbReference type="EMBL" id="CADCVT010000424">
    <property type="protein sequence ID" value="CAA9532001.1"/>
    <property type="molecule type" value="Genomic_DNA"/>
</dbReference>
<feature type="compositionally biased region" description="Low complexity" evidence="1">
    <location>
        <begin position="21"/>
        <end position="31"/>
    </location>
</feature>